<accession>A0ABZ1AXR8</accession>
<evidence type="ECO:0000313" key="4">
    <source>
        <dbReference type="Proteomes" id="UP001324287"/>
    </source>
</evidence>
<name>A0ABZ1AXR8_9ACTN</name>
<reference evidence="3 4" key="1">
    <citation type="submission" date="2023-12" db="EMBL/GenBank/DDBJ databases">
        <title>Blastococcus brunescens sp. nov., an actonobacterium isolated from sandstone collected in sahara desert.</title>
        <authorList>
            <person name="Gtari M."/>
            <person name="Ghodhbane F."/>
        </authorList>
    </citation>
    <scope>NUCLEOTIDE SEQUENCE [LARGE SCALE GENOMIC DNA]</scope>
    <source>
        <strain evidence="3 4">BMG 8361</strain>
    </source>
</reference>
<keyword evidence="2" id="KW-1133">Transmembrane helix</keyword>
<protein>
    <submittedName>
        <fullName evidence="3">Uncharacterized protein</fullName>
    </submittedName>
</protein>
<evidence type="ECO:0000256" key="2">
    <source>
        <dbReference type="SAM" id="Phobius"/>
    </source>
</evidence>
<feature type="transmembrane region" description="Helical" evidence="2">
    <location>
        <begin position="27"/>
        <end position="50"/>
    </location>
</feature>
<proteinExistence type="predicted"/>
<feature type="compositionally biased region" description="Polar residues" evidence="1">
    <location>
        <begin position="150"/>
        <end position="162"/>
    </location>
</feature>
<keyword evidence="4" id="KW-1185">Reference proteome</keyword>
<evidence type="ECO:0000313" key="3">
    <source>
        <dbReference type="EMBL" id="WRL62296.1"/>
    </source>
</evidence>
<keyword evidence="2" id="KW-0812">Transmembrane</keyword>
<feature type="region of interest" description="Disordered" evidence="1">
    <location>
        <begin position="1"/>
        <end position="22"/>
    </location>
</feature>
<organism evidence="3 4">
    <name type="scientific">Blastococcus brunescens</name>
    <dbReference type="NCBI Taxonomy" id="1564165"/>
    <lineage>
        <taxon>Bacteria</taxon>
        <taxon>Bacillati</taxon>
        <taxon>Actinomycetota</taxon>
        <taxon>Actinomycetes</taxon>
        <taxon>Geodermatophilales</taxon>
        <taxon>Geodermatophilaceae</taxon>
        <taxon>Blastococcus</taxon>
    </lineage>
</organism>
<dbReference type="RefSeq" id="WP_324273651.1">
    <property type="nucleotide sequence ID" value="NZ_CP141261.1"/>
</dbReference>
<feature type="compositionally biased region" description="Low complexity" evidence="1">
    <location>
        <begin position="166"/>
        <end position="198"/>
    </location>
</feature>
<dbReference type="Proteomes" id="UP001324287">
    <property type="component" value="Chromosome"/>
</dbReference>
<evidence type="ECO:0000256" key="1">
    <source>
        <dbReference type="SAM" id="MobiDB-lite"/>
    </source>
</evidence>
<gene>
    <name evidence="3" type="ORF">U6N30_19950</name>
</gene>
<keyword evidence="2" id="KW-0472">Membrane</keyword>
<sequence length="198" mass="20615">MEDAGPGVSAVPPAAPPSRSSGLRRPAVAYALIAVLVVAPIYVMAASLAVRAGLFDFSADAELSADDARAAWGFVGAAVAAAVTATGLLLTRSHNIRTLAFQESVEQAKRETERQADQRLSLDTVIAGLKLLGEGPQYSTPAAVAGGSPRSCSWGTRSSRSVASLRPGRTARPSTSRPPSGSWRRPSRRATTSRSTRC</sequence>
<feature type="transmembrane region" description="Helical" evidence="2">
    <location>
        <begin position="70"/>
        <end position="90"/>
    </location>
</feature>
<dbReference type="EMBL" id="CP141261">
    <property type="protein sequence ID" value="WRL62296.1"/>
    <property type="molecule type" value="Genomic_DNA"/>
</dbReference>
<feature type="region of interest" description="Disordered" evidence="1">
    <location>
        <begin position="138"/>
        <end position="198"/>
    </location>
</feature>